<evidence type="ECO:0000256" key="1">
    <source>
        <dbReference type="ARBA" id="ARBA00022679"/>
    </source>
</evidence>
<dbReference type="SUPFAM" id="SSF55729">
    <property type="entry name" value="Acyl-CoA N-acyltransferases (Nat)"/>
    <property type="match status" value="1"/>
</dbReference>
<name>W9H242_9PROT</name>
<dbReference type="InterPro" id="IPR021770">
    <property type="entry name" value="DUF3335"/>
</dbReference>
<evidence type="ECO:0000259" key="3">
    <source>
        <dbReference type="PROSITE" id="PS51186"/>
    </source>
</evidence>
<dbReference type="Gene3D" id="3.90.70.10">
    <property type="entry name" value="Cysteine proteinases"/>
    <property type="match status" value="1"/>
</dbReference>
<gene>
    <name evidence="4" type="ORF">N825_11480</name>
</gene>
<organism evidence="4 5">
    <name type="scientific">Skermanella stibiiresistens SB22</name>
    <dbReference type="NCBI Taxonomy" id="1385369"/>
    <lineage>
        <taxon>Bacteria</taxon>
        <taxon>Pseudomonadati</taxon>
        <taxon>Pseudomonadota</taxon>
        <taxon>Alphaproteobacteria</taxon>
        <taxon>Rhodospirillales</taxon>
        <taxon>Azospirillaceae</taxon>
        <taxon>Skermanella</taxon>
    </lineage>
</organism>
<keyword evidence="1 4" id="KW-0808">Transferase</keyword>
<dbReference type="PATRIC" id="fig|1385369.3.peg.4274"/>
<dbReference type="InterPro" id="IPR016181">
    <property type="entry name" value="Acyl_CoA_acyltransferase"/>
</dbReference>
<proteinExistence type="predicted"/>
<dbReference type="InterPro" id="IPR000182">
    <property type="entry name" value="GNAT_dom"/>
</dbReference>
<sequence>MRRATVSDITALLEVENRSFEQDRLTRRNLNYLLKRGNAVCLLESHATATPGIPSERVAGYVLLLFNAGTSLARLYSFAVDPDFRRQGVAQRLLDEAEREARDHECVYLRLEVRRDNEAAISLYRRSGFREFGIYRDYYADHMEALRLEKRLTNAAGPRGIKVPYYEQTLDFTCGPSALMMAMKALDPALDLNRALELRIWRESTTIFMTSGHGGCGPYGLALSAWRRGFEVELILNDDRALFLDSVRSEEKKEVLRLVQEDMQKDIAETDITVSYRAFGAGELTELLASGAIPVVLISSYRIYREKFPHWVVVAGCDERFYYVHDPLVETAKHTSDTDRVNMPILKKDFERMARYGKAQLKAMVVLRSRRQGSVRGHNRQDIH</sequence>
<evidence type="ECO:0000256" key="2">
    <source>
        <dbReference type="ARBA" id="ARBA00023315"/>
    </source>
</evidence>
<dbReference type="InterPro" id="IPR050680">
    <property type="entry name" value="YpeA/RimI_acetyltransf"/>
</dbReference>
<dbReference type="EMBL" id="AVFL01000016">
    <property type="protein sequence ID" value="EWY38782.1"/>
    <property type="molecule type" value="Genomic_DNA"/>
</dbReference>
<dbReference type="AlphaFoldDB" id="W9H242"/>
<dbReference type="PROSITE" id="PS51186">
    <property type="entry name" value="GNAT"/>
    <property type="match status" value="1"/>
</dbReference>
<evidence type="ECO:0000313" key="4">
    <source>
        <dbReference type="EMBL" id="EWY38782.1"/>
    </source>
</evidence>
<comment type="caution">
    <text evidence="4">The sequence shown here is derived from an EMBL/GenBank/DDBJ whole genome shotgun (WGS) entry which is preliminary data.</text>
</comment>
<feature type="domain" description="N-acetyltransferase" evidence="3">
    <location>
        <begin position="1"/>
        <end position="153"/>
    </location>
</feature>
<evidence type="ECO:0000313" key="5">
    <source>
        <dbReference type="Proteomes" id="UP000019486"/>
    </source>
</evidence>
<protein>
    <submittedName>
        <fullName evidence="4">GNAT family acetyltransferase</fullName>
    </submittedName>
</protein>
<reference evidence="4 5" key="1">
    <citation type="submission" date="2013-08" db="EMBL/GenBank/DDBJ databases">
        <title>The genome sequence of Skermanella stibiiresistens.</title>
        <authorList>
            <person name="Zhu W."/>
            <person name="Wang G."/>
        </authorList>
    </citation>
    <scope>NUCLEOTIDE SEQUENCE [LARGE SCALE GENOMIC DNA]</scope>
    <source>
        <strain evidence="4 5">SB22</strain>
    </source>
</reference>
<dbReference type="Pfam" id="PF11814">
    <property type="entry name" value="DUF3335"/>
    <property type="match status" value="1"/>
</dbReference>
<dbReference type="PANTHER" id="PTHR43420">
    <property type="entry name" value="ACETYLTRANSFERASE"/>
    <property type="match status" value="1"/>
</dbReference>
<keyword evidence="2" id="KW-0012">Acyltransferase</keyword>
<dbReference type="Proteomes" id="UP000019486">
    <property type="component" value="Unassembled WGS sequence"/>
</dbReference>
<accession>W9H242</accession>
<dbReference type="Pfam" id="PF00583">
    <property type="entry name" value="Acetyltransf_1"/>
    <property type="match status" value="1"/>
</dbReference>
<dbReference type="GO" id="GO:0016747">
    <property type="term" value="F:acyltransferase activity, transferring groups other than amino-acyl groups"/>
    <property type="evidence" value="ECO:0007669"/>
    <property type="project" value="InterPro"/>
</dbReference>
<keyword evidence="5" id="KW-1185">Reference proteome</keyword>
<dbReference type="STRING" id="1385369.N825_11480"/>
<dbReference type="CDD" id="cd04301">
    <property type="entry name" value="NAT_SF"/>
    <property type="match status" value="1"/>
</dbReference>
<dbReference type="Gene3D" id="3.40.630.30">
    <property type="match status" value="1"/>
</dbReference>